<dbReference type="Proteomes" id="UP000663889">
    <property type="component" value="Unassembled WGS sequence"/>
</dbReference>
<evidence type="ECO:0000313" key="4">
    <source>
        <dbReference type="EMBL" id="CAF1361547.1"/>
    </source>
</evidence>
<dbReference type="Proteomes" id="UP000663854">
    <property type="component" value="Unassembled WGS sequence"/>
</dbReference>
<evidence type="ECO:0000313" key="6">
    <source>
        <dbReference type="EMBL" id="CAF1612686.1"/>
    </source>
</evidence>
<comment type="caution">
    <text evidence="3">The sequence shown here is derived from an EMBL/GenBank/DDBJ whole genome shotgun (WGS) entry which is preliminary data.</text>
</comment>
<dbReference type="AlphaFoldDB" id="A0A813QIW4"/>
<keyword evidence="2" id="KW-1133">Transmembrane helix</keyword>
<evidence type="ECO:0000313" key="3">
    <source>
        <dbReference type="EMBL" id="CAF0767694.1"/>
    </source>
</evidence>
<reference evidence="3" key="1">
    <citation type="submission" date="2021-02" db="EMBL/GenBank/DDBJ databases">
        <authorList>
            <person name="Nowell W R."/>
        </authorList>
    </citation>
    <scope>NUCLEOTIDE SEQUENCE</scope>
</reference>
<accession>A0A813QIW4</accession>
<dbReference type="EMBL" id="CAJNOU010003061">
    <property type="protein sequence ID" value="CAF1368425.1"/>
    <property type="molecule type" value="Genomic_DNA"/>
</dbReference>
<organism evidence="3 7">
    <name type="scientific">Rotaria sordida</name>
    <dbReference type="NCBI Taxonomy" id="392033"/>
    <lineage>
        <taxon>Eukaryota</taxon>
        <taxon>Metazoa</taxon>
        <taxon>Spiralia</taxon>
        <taxon>Gnathifera</taxon>
        <taxon>Rotifera</taxon>
        <taxon>Eurotatoria</taxon>
        <taxon>Bdelloidea</taxon>
        <taxon>Philodinida</taxon>
        <taxon>Philodinidae</taxon>
        <taxon>Rotaria</taxon>
    </lineage>
</organism>
<dbReference type="Proteomes" id="UP000663870">
    <property type="component" value="Unassembled WGS sequence"/>
</dbReference>
<evidence type="ECO:0000256" key="2">
    <source>
        <dbReference type="SAM" id="Phobius"/>
    </source>
</evidence>
<keyword evidence="8" id="KW-1185">Reference proteome</keyword>
<dbReference type="EMBL" id="CAJNOL010005999">
    <property type="protein sequence ID" value="CAF1612686.1"/>
    <property type="molecule type" value="Genomic_DNA"/>
</dbReference>
<evidence type="ECO:0000256" key="1">
    <source>
        <dbReference type="SAM" id="MobiDB-lite"/>
    </source>
</evidence>
<keyword evidence="2" id="KW-0472">Membrane</keyword>
<evidence type="ECO:0000313" key="8">
    <source>
        <dbReference type="Proteomes" id="UP000663870"/>
    </source>
</evidence>
<feature type="region of interest" description="Disordered" evidence="1">
    <location>
        <begin position="77"/>
        <end position="100"/>
    </location>
</feature>
<keyword evidence="2" id="KW-0812">Transmembrane</keyword>
<sequence>MTFNENVTTTRISFIQEQKLISKNFSKIEQSTLTWSTIALACITCLIFIYIGIKTFTIHKKRQIRRYKLLNSSTTIEEPLFNGHDNDEEENDDGTLLVRK</sequence>
<dbReference type="EMBL" id="CAJNOT010003058">
    <property type="protein sequence ID" value="CAF1361547.1"/>
    <property type="molecule type" value="Genomic_DNA"/>
</dbReference>
<dbReference type="Proteomes" id="UP000663864">
    <property type="component" value="Unassembled WGS sequence"/>
</dbReference>
<evidence type="ECO:0000313" key="5">
    <source>
        <dbReference type="EMBL" id="CAF1368425.1"/>
    </source>
</evidence>
<gene>
    <name evidence="6" type="ORF">JXQ802_LOCUS49586</name>
    <name evidence="3" type="ORF">PYM288_LOCUS2934</name>
    <name evidence="5" type="ORF">SEV965_LOCUS29759</name>
    <name evidence="4" type="ORF">ZHD862_LOCUS31103</name>
</gene>
<feature type="transmembrane region" description="Helical" evidence="2">
    <location>
        <begin position="33"/>
        <end position="53"/>
    </location>
</feature>
<proteinExistence type="predicted"/>
<evidence type="ECO:0000313" key="7">
    <source>
        <dbReference type="Proteomes" id="UP000663854"/>
    </source>
</evidence>
<name>A0A813QIW4_9BILA</name>
<protein>
    <submittedName>
        <fullName evidence="3">Uncharacterized protein</fullName>
    </submittedName>
</protein>
<dbReference type="EMBL" id="CAJNOH010000021">
    <property type="protein sequence ID" value="CAF0767694.1"/>
    <property type="molecule type" value="Genomic_DNA"/>
</dbReference>